<reference evidence="2 3" key="1">
    <citation type="submission" date="2016-10" db="EMBL/GenBank/DDBJ databases">
        <title>Genome sequence of the ascomycete fungus Penicillium subrubescens.</title>
        <authorList>
            <person name="De Vries R.P."/>
            <person name="Peng M."/>
            <person name="Dilokpimol A."/>
            <person name="Hilden K."/>
            <person name="Makela M.R."/>
            <person name="Grigoriev I."/>
            <person name="Riley R."/>
            <person name="Granchi Z."/>
        </authorList>
    </citation>
    <scope>NUCLEOTIDE SEQUENCE [LARGE SCALE GENOMIC DNA]</scope>
    <source>
        <strain evidence="2 3">CBS 132785</strain>
    </source>
</reference>
<feature type="region of interest" description="Disordered" evidence="1">
    <location>
        <begin position="1"/>
        <end position="113"/>
    </location>
</feature>
<protein>
    <submittedName>
        <fullName evidence="2">Uncharacterized protein</fullName>
    </submittedName>
</protein>
<accession>A0A1Q5T9H4</accession>
<gene>
    <name evidence="2" type="ORF">PENSUB_10441</name>
</gene>
<dbReference type="EMBL" id="MNBE01000697">
    <property type="protein sequence ID" value="OKO96887.1"/>
    <property type="molecule type" value="Genomic_DNA"/>
</dbReference>
<feature type="compositionally biased region" description="Pro residues" evidence="1">
    <location>
        <begin position="13"/>
        <end position="22"/>
    </location>
</feature>
<evidence type="ECO:0000313" key="2">
    <source>
        <dbReference type="EMBL" id="OKO96887.1"/>
    </source>
</evidence>
<dbReference type="AlphaFoldDB" id="A0A1Q5T9H4"/>
<evidence type="ECO:0000313" key="3">
    <source>
        <dbReference type="Proteomes" id="UP000186955"/>
    </source>
</evidence>
<dbReference type="Proteomes" id="UP000186955">
    <property type="component" value="Unassembled WGS sequence"/>
</dbReference>
<organism evidence="2 3">
    <name type="scientific">Penicillium subrubescens</name>
    <dbReference type="NCBI Taxonomy" id="1316194"/>
    <lineage>
        <taxon>Eukaryota</taxon>
        <taxon>Fungi</taxon>
        <taxon>Dikarya</taxon>
        <taxon>Ascomycota</taxon>
        <taxon>Pezizomycotina</taxon>
        <taxon>Eurotiomycetes</taxon>
        <taxon>Eurotiomycetidae</taxon>
        <taxon>Eurotiales</taxon>
        <taxon>Aspergillaceae</taxon>
        <taxon>Penicillium</taxon>
    </lineage>
</organism>
<name>A0A1Q5T9H4_9EURO</name>
<comment type="caution">
    <text evidence="2">The sequence shown here is derived from an EMBL/GenBank/DDBJ whole genome shotgun (WGS) entry which is preliminary data.</text>
</comment>
<evidence type="ECO:0000256" key="1">
    <source>
        <dbReference type="SAM" id="MobiDB-lite"/>
    </source>
</evidence>
<proteinExistence type="predicted"/>
<keyword evidence="3" id="KW-1185">Reference proteome</keyword>
<feature type="compositionally biased region" description="Low complexity" evidence="1">
    <location>
        <begin position="90"/>
        <end position="104"/>
    </location>
</feature>
<sequence>MALPERPLGSLPPQQPQSPVFPQPIATESPQHHQKQAESGLPSLPQNPPPWTDLISPGHTGAGQTKQGFPRRQQSSQPNTTQPPIPGQPIPQQQMPIPPEAQQQLMQHARSQNGVPQALLAEAVLVPHTIGQVGSHVFPIANGQYQIRVISYMEVLIPMVPCPAQPPPQ</sequence>
<dbReference type="OrthoDB" id="4367493at2759"/>